<dbReference type="EMBL" id="JASPKY010000753">
    <property type="protein sequence ID" value="KAK9685747.1"/>
    <property type="molecule type" value="Genomic_DNA"/>
</dbReference>
<proteinExistence type="predicted"/>
<keyword evidence="3" id="KW-1185">Reference proteome</keyword>
<feature type="region of interest" description="Disordered" evidence="1">
    <location>
        <begin position="69"/>
        <end position="89"/>
    </location>
</feature>
<comment type="caution">
    <text evidence="2">The sequence shown here is derived from an EMBL/GenBank/DDBJ whole genome shotgun (WGS) entry which is preliminary data.</text>
</comment>
<accession>A0AAW1I8W4</accession>
<dbReference type="Proteomes" id="UP001458880">
    <property type="component" value="Unassembled WGS sequence"/>
</dbReference>
<reference evidence="2 3" key="1">
    <citation type="journal article" date="2024" name="BMC Genomics">
        <title>De novo assembly and annotation of Popillia japonica's genome with initial clues to its potential as an invasive pest.</title>
        <authorList>
            <person name="Cucini C."/>
            <person name="Boschi S."/>
            <person name="Funari R."/>
            <person name="Cardaioli E."/>
            <person name="Iannotti N."/>
            <person name="Marturano G."/>
            <person name="Paoli F."/>
            <person name="Bruttini M."/>
            <person name="Carapelli A."/>
            <person name="Frati F."/>
            <person name="Nardi F."/>
        </authorList>
    </citation>
    <scope>NUCLEOTIDE SEQUENCE [LARGE SCALE GENOMIC DNA]</scope>
    <source>
        <strain evidence="2">DMR45628</strain>
    </source>
</reference>
<evidence type="ECO:0000256" key="1">
    <source>
        <dbReference type="SAM" id="MobiDB-lite"/>
    </source>
</evidence>
<evidence type="ECO:0000313" key="2">
    <source>
        <dbReference type="EMBL" id="KAK9685747.1"/>
    </source>
</evidence>
<gene>
    <name evidence="2" type="ORF">QE152_g37709</name>
</gene>
<protein>
    <submittedName>
        <fullName evidence="2">Uncharacterized protein</fullName>
    </submittedName>
</protein>
<sequence>MTLISYVGKQVRRSSHVCLAGRALYGFTEEMTLISYVGKQVRRSSHVCLAGALYGFTEEMTLISYVGKQGRPGRSLQGEPSAEPSARPATSIADITGTRHVTPWMSCDWPIIETIFALLLLQKLLYYTIQ</sequence>
<evidence type="ECO:0000313" key="3">
    <source>
        <dbReference type="Proteomes" id="UP001458880"/>
    </source>
</evidence>
<dbReference type="AlphaFoldDB" id="A0AAW1I8W4"/>
<name>A0AAW1I8W4_POPJA</name>
<organism evidence="2 3">
    <name type="scientific">Popillia japonica</name>
    <name type="common">Japanese beetle</name>
    <dbReference type="NCBI Taxonomy" id="7064"/>
    <lineage>
        <taxon>Eukaryota</taxon>
        <taxon>Metazoa</taxon>
        <taxon>Ecdysozoa</taxon>
        <taxon>Arthropoda</taxon>
        <taxon>Hexapoda</taxon>
        <taxon>Insecta</taxon>
        <taxon>Pterygota</taxon>
        <taxon>Neoptera</taxon>
        <taxon>Endopterygota</taxon>
        <taxon>Coleoptera</taxon>
        <taxon>Polyphaga</taxon>
        <taxon>Scarabaeiformia</taxon>
        <taxon>Scarabaeidae</taxon>
        <taxon>Rutelinae</taxon>
        <taxon>Popillia</taxon>
    </lineage>
</organism>